<dbReference type="AlphaFoldDB" id="A0A941E4M9"/>
<protein>
    <submittedName>
        <fullName evidence="8">Cytochrome c</fullName>
    </submittedName>
</protein>
<dbReference type="PROSITE" id="PS51007">
    <property type="entry name" value="CYTC"/>
    <property type="match status" value="1"/>
</dbReference>
<dbReference type="EMBL" id="JAGSPJ010000002">
    <property type="protein sequence ID" value="MBR7799678.1"/>
    <property type="molecule type" value="Genomic_DNA"/>
</dbReference>
<dbReference type="Pfam" id="PF00034">
    <property type="entry name" value="Cytochrom_C"/>
    <property type="match status" value="1"/>
</dbReference>
<dbReference type="GO" id="GO:0020037">
    <property type="term" value="F:heme binding"/>
    <property type="evidence" value="ECO:0007669"/>
    <property type="project" value="InterPro"/>
</dbReference>
<evidence type="ECO:0000256" key="6">
    <source>
        <dbReference type="PROSITE-ProRule" id="PRU00433"/>
    </source>
</evidence>
<keyword evidence="9" id="KW-1185">Reference proteome</keyword>
<accession>A0A941E4M9</accession>
<evidence type="ECO:0000256" key="4">
    <source>
        <dbReference type="ARBA" id="ARBA00022982"/>
    </source>
</evidence>
<dbReference type="RefSeq" id="WP_212674807.1">
    <property type="nucleotide sequence ID" value="NZ_JAGSPJ010000002.1"/>
</dbReference>
<dbReference type="InterPro" id="IPR036909">
    <property type="entry name" value="Cyt_c-like_dom_sf"/>
</dbReference>
<dbReference type="PANTHER" id="PTHR37823">
    <property type="entry name" value="CYTOCHROME C-553-LIKE"/>
    <property type="match status" value="1"/>
</dbReference>
<organism evidence="8 9">
    <name type="scientific">Undibacterium fentianense</name>
    <dbReference type="NCBI Taxonomy" id="2828728"/>
    <lineage>
        <taxon>Bacteria</taxon>
        <taxon>Pseudomonadati</taxon>
        <taxon>Pseudomonadota</taxon>
        <taxon>Betaproteobacteria</taxon>
        <taxon>Burkholderiales</taxon>
        <taxon>Oxalobacteraceae</taxon>
        <taxon>Undibacterium</taxon>
    </lineage>
</organism>
<dbReference type="GO" id="GO:0046872">
    <property type="term" value="F:metal ion binding"/>
    <property type="evidence" value="ECO:0007669"/>
    <property type="project" value="UniProtKB-KW"/>
</dbReference>
<sequence length="290" mass="32335">MQINRVCNRVGRGIFRLFVWVLILPFWGQLPATAQVQEPSLEVQANGQIAVWTRSALLQKAVSIKLEKDTAYQRPMVFRAVPLTLLLPELKGVETVQFVALDGFVANISGAVLAGKGKPYLAIEDPAEVWPSLKPEQTTANAKPITAGPFYLVWLDPKAGEIVSEQWPYQVAQIKVVLPLTARFPQILPKSMLASQQNQAIRGLDVFLKNCAVCHTVNGGGDAALGPDLNLPVNPTEYFQLKYLRQLIRQPSSVRTWKQSAMPGFDQESISERDMDNLILYLKQMAKQRQ</sequence>
<dbReference type="InterPro" id="IPR051811">
    <property type="entry name" value="Cytochrome_c550/c551-like"/>
</dbReference>
<keyword evidence="1" id="KW-0813">Transport</keyword>
<evidence type="ECO:0000256" key="5">
    <source>
        <dbReference type="ARBA" id="ARBA00023004"/>
    </source>
</evidence>
<evidence type="ECO:0000256" key="3">
    <source>
        <dbReference type="ARBA" id="ARBA00022723"/>
    </source>
</evidence>
<evidence type="ECO:0000256" key="2">
    <source>
        <dbReference type="ARBA" id="ARBA00022617"/>
    </source>
</evidence>
<evidence type="ECO:0000313" key="8">
    <source>
        <dbReference type="EMBL" id="MBR7799678.1"/>
    </source>
</evidence>
<gene>
    <name evidence="8" type="ORF">KDM90_06675</name>
</gene>
<evidence type="ECO:0000313" key="9">
    <source>
        <dbReference type="Proteomes" id="UP000678545"/>
    </source>
</evidence>
<dbReference type="GO" id="GO:0009055">
    <property type="term" value="F:electron transfer activity"/>
    <property type="evidence" value="ECO:0007669"/>
    <property type="project" value="InterPro"/>
</dbReference>
<reference evidence="8" key="1">
    <citation type="submission" date="2021-04" db="EMBL/GenBank/DDBJ databases">
        <title>novel species isolated from subtropical streams in China.</title>
        <authorList>
            <person name="Lu H."/>
        </authorList>
    </citation>
    <scope>NUCLEOTIDE SEQUENCE</scope>
    <source>
        <strain evidence="8">FT137W</strain>
    </source>
</reference>
<dbReference type="PANTHER" id="PTHR37823:SF1">
    <property type="entry name" value="CYTOCHROME C-553-LIKE"/>
    <property type="match status" value="1"/>
</dbReference>
<dbReference type="Gene3D" id="1.10.760.10">
    <property type="entry name" value="Cytochrome c-like domain"/>
    <property type="match status" value="1"/>
</dbReference>
<proteinExistence type="predicted"/>
<evidence type="ECO:0000256" key="1">
    <source>
        <dbReference type="ARBA" id="ARBA00022448"/>
    </source>
</evidence>
<keyword evidence="3 6" id="KW-0479">Metal-binding</keyword>
<keyword evidence="5 6" id="KW-0408">Iron</keyword>
<feature type="domain" description="Cytochrome c" evidence="7">
    <location>
        <begin position="198"/>
        <end position="286"/>
    </location>
</feature>
<keyword evidence="4" id="KW-0249">Electron transport</keyword>
<comment type="caution">
    <text evidence="8">The sequence shown here is derived from an EMBL/GenBank/DDBJ whole genome shotgun (WGS) entry which is preliminary data.</text>
</comment>
<name>A0A941E4M9_9BURK</name>
<evidence type="ECO:0000259" key="7">
    <source>
        <dbReference type="PROSITE" id="PS51007"/>
    </source>
</evidence>
<dbReference type="Proteomes" id="UP000678545">
    <property type="component" value="Unassembled WGS sequence"/>
</dbReference>
<keyword evidence="2 6" id="KW-0349">Heme</keyword>
<dbReference type="SUPFAM" id="SSF46626">
    <property type="entry name" value="Cytochrome c"/>
    <property type="match status" value="1"/>
</dbReference>
<dbReference type="InterPro" id="IPR009056">
    <property type="entry name" value="Cyt_c-like_dom"/>
</dbReference>